<proteinExistence type="predicted"/>
<organism evidence="1 2">
    <name type="scientific">Candidatus Methylumidiphilus alinenensis</name>
    <dbReference type="NCBI Taxonomy" id="2202197"/>
    <lineage>
        <taxon>Bacteria</taxon>
        <taxon>Pseudomonadati</taxon>
        <taxon>Pseudomonadota</taxon>
        <taxon>Gammaproteobacteria</taxon>
        <taxon>Methylococcales</taxon>
        <taxon>Candidatus Methylumidiphilus</taxon>
    </lineage>
</organism>
<name>A0A2W4QZG2_9GAMM</name>
<comment type="caution">
    <text evidence="1">The sequence shown here is derived from an EMBL/GenBank/DDBJ whole genome shotgun (WGS) entry which is preliminary data.</text>
</comment>
<dbReference type="InterPro" id="IPR052572">
    <property type="entry name" value="UPF0153_domain"/>
</dbReference>
<sequence>MNCRPGCGACCIALSISTPIPGMPLGKPAGVRCVQLTDDLRCAIFTDPQRPSCCAGLKPSLEMCGNQQSEALAYLDWLEEATRPERVIQSDTGP</sequence>
<evidence type="ECO:0000313" key="2">
    <source>
        <dbReference type="Proteomes" id="UP000249396"/>
    </source>
</evidence>
<dbReference type="AlphaFoldDB" id="A0A2W4QZG2"/>
<reference evidence="1 2" key="1">
    <citation type="journal article" date="2018" name="Aquat. Microb. Ecol.">
        <title>Gammaproteobacterial methanotrophs dominate.</title>
        <authorList>
            <person name="Rissanen A.J."/>
            <person name="Saarenheimo J."/>
            <person name="Tiirola M."/>
            <person name="Peura S."/>
            <person name="Aalto S.L."/>
            <person name="Karvinen A."/>
            <person name="Nykanen H."/>
        </authorList>
    </citation>
    <scope>NUCLEOTIDE SEQUENCE [LARGE SCALE GENOMIC DNA]</scope>
    <source>
        <strain evidence="1">AMbin10</strain>
    </source>
</reference>
<dbReference type="PANTHER" id="PTHR36931:SF1">
    <property type="entry name" value="UPF0153 PROTEIN YEIW"/>
    <property type="match status" value="1"/>
</dbReference>
<dbReference type="EMBL" id="QJPH01000336">
    <property type="protein sequence ID" value="PZN77415.1"/>
    <property type="molecule type" value="Genomic_DNA"/>
</dbReference>
<evidence type="ECO:0000313" key="1">
    <source>
        <dbReference type="EMBL" id="PZN77415.1"/>
    </source>
</evidence>
<accession>A0A2W4QZG2</accession>
<dbReference type="Pfam" id="PF03692">
    <property type="entry name" value="CxxCxxCC"/>
    <property type="match status" value="1"/>
</dbReference>
<dbReference type="InterPro" id="IPR005358">
    <property type="entry name" value="Puta_zinc/iron-chelating_dom"/>
</dbReference>
<dbReference type="Proteomes" id="UP000249396">
    <property type="component" value="Unassembled WGS sequence"/>
</dbReference>
<gene>
    <name evidence="1" type="ORF">DM484_14855</name>
</gene>
<dbReference type="PANTHER" id="PTHR36931">
    <property type="entry name" value="UPF0153 PROTEIN YEIW"/>
    <property type="match status" value="1"/>
</dbReference>
<protein>
    <submittedName>
        <fullName evidence="1">Zinc/iron-chelating domain-containing protein</fullName>
    </submittedName>
</protein>